<feature type="compositionally biased region" description="Basic and acidic residues" evidence="1">
    <location>
        <begin position="319"/>
        <end position="334"/>
    </location>
</feature>
<evidence type="ECO:0000256" key="1">
    <source>
        <dbReference type="SAM" id="MobiDB-lite"/>
    </source>
</evidence>
<feature type="region of interest" description="Disordered" evidence="1">
    <location>
        <begin position="117"/>
        <end position="143"/>
    </location>
</feature>
<proteinExistence type="predicted"/>
<dbReference type="VEuPathDB" id="ToxoDB:TGARI_297480"/>
<feature type="region of interest" description="Disordered" evidence="1">
    <location>
        <begin position="310"/>
        <end position="336"/>
    </location>
</feature>
<feature type="region of interest" description="Disordered" evidence="1">
    <location>
        <begin position="175"/>
        <end position="297"/>
    </location>
</feature>
<feature type="compositionally biased region" description="Basic and acidic residues" evidence="1">
    <location>
        <begin position="124"/>
        <end position="142"/>
    </location>
</feature>
<organism evidence="2 3">
    <name type="scientific">Toxoplasma gondii ARI</name>
    <dbReference type="NCBI Taxonomy" id="1074872"/>
    <lineage>
        <taxon>Eukaryota</taxon>
        <taxon>Sar</taxon>
        <taxon>Alveolata</taxon>
        <taxon>Apicomplexa</taxon>
        <taxon>Conoidasida</taxon>
        <taxon>Coccidia</taxon>
        <taxon>Eucoccidiorida</taxon>
        <taxon>Eimeriorina</taxon>
        <taxon>Sarcocystidae</taxon>
        <taxon>Toxoplasma</taxon>
    </lineage>
</organism>
<protein>
    <submittedName>
        <fullName evidence="2">Uncharacterized protein</fullName>
    </submittedName>
</protein>
<gene>
    <name evidence="2" type="ORF">TGARI_297480</name>
</gene>
<comment type="caution">
    <text evidence="2">The sequence shown here is derived from an EMBL/GenBank/DDBJ whole genome shotgun (WGS) entry which is preliminary data.</text>
</comment>
<evidence type="ECO:0000313" key="2">
    <source>
        <dbReference type="EMBL" id="KYF42470.1"/>
    </source>
</evidence>
<evidence type="ECO:0000313" key="3">
    <source>
        <dbReference type="Proteomes" id="UP000074247"/>
    </source>
</evidence>
<sequence length="490" mass="53549">MLLPYHPYKSISAELNKEVIVNVDGQNTRKHPCKAWHSRRTPGIFPAGDGGTPLQNRETGRGGLESREEEALETERRSVLESSVHVPVFLSRPFRPTRERTTAGGKGILPSASATLRETGLSEGSRRQGDRMTRTVQHEGRHPSFACGGATHLQLSPACASMGIPSASSYGVSDKRFNQVSPSPEVSPRAGGGVSQRDRGGRGLSPLGSSAALRKAAPADTPGPHPRTAGSQSTEAKHARPVSAPAPWAPDGSTSWAPNDALPWDPSGRGRGRMPKARSQKIQGLLQSSPLKSKTGTEQISHSLLSLGVVPARKPGSGRRGESHLPEAEQREVRTGNGRSSFHRVLAFLLLVCFHTRIPICLEIMQTPKRFCLDISLSIARRLQISTPFLIYHCRHFPKETYPLSLSFTFLLSLRISFLCIFSFSSRLQRCQQLSNRPLSSDLQMYPQCASFTCVHLSPQIWTCVFTIALGSIRLPSMLSRVHTGKIQIQ</sequence>
<feature type="compositionally biased region" description="Low complexity" evidence="1">
    <location>
        <begin position="204"/>
        <end position="214"/>
    </location>
</feature>
<dbReference type="AlphaFoldDB" id="A0A139XUN6"/>
<feature type="compositionally biased region" description="Basic residues" evidence="1">
    <location>
        <begin position="270"/>
        <end position="279"/>
    </location>
</feature>
<dbReference type="EMBL" id="AGQS02004949">
    <property type="protein sequence ID" value="KYF42470.1"/>
    <property type="molecule type" value="Genomic_DNA"/>
</dbReference>
<reference evidence="2 3" key="1">
    <citation type="journal article" date="2016" name="Nat. Commun.">
        <title>Local admixture of amplified and diversified secreted pathogenesis determinants shapes mosaic Toxoplasma gondii genomes.</title>
        <authorList>
            <person name="Lorenzi H."/>
            <person name="Khan A."/>
            <person name="Behnke M.S."/>
            <person name="Namasivayam S."/>
            <person name="Swapna L.S."/>
            <person name="Hadjithomas M."/>
            <person name="Karamycheva S."/>
            <person name="Pinney D."/>
            <person name="Brunk B.P."/>
            <person name="Ajioka J.W."/>
            <person name="Ajzenberg D."/>
            <person name="Boothroyd J.C."/>
            <person name="Boyle J.P."/>
            <person name="Darde M.L."/>
            <person name="Diaz-Miranda M.A."/>
            <person name="Dubey J.P."/>
            <person name="Fritz H.M."/>
            <person name="Gennari S.M."/>
            <person name="Gregory B.D."/>
            <person name="Kim K."/>
            <person name="Saeij J.P."/>
            <person name="Su C."/>
            <person name="White M.W."/>
            <person name="Zhu X.Q."/>
            <person name="Howe D.K."/>
            <person name="Rosenthal B.M."/>
            <person name="Grigg M.E."/>
            <person name="Parkinson J."/>
            <person name="Liu L."/>
            <person name="Kissinger J.C."/>
            <person name="Roos D.S."/>
            <person name="Sibley L.D."/>
        </authorList>
    </citation>
    <scope>NUCLEOTIDE SEQUENCE [LARGE SCALE GENOMIC DNA]</scope>
    <source>
        <strain evidence="2 3">ARI</strain>
    </source>
</reference>
<accession>A0A139XUN6</accession>
<feature type="compositionally biased region" description="Basic residues" evidence="1">
    <location>
        <begin position="29"/>
        <end position="40"/>
    </location>
</feature>
<feature type="region of interest" description="Disordered" evidence="1">
    <location>
        <begin position="29"/>
        <end position="68"/>
    </location>
</feature>
<dbReference type="Proteomes" id="UP000074247">
    <property type="component" value="Unassembled WGS sequence"/>
</dbReference>
<feature type="compositionally biased region" description="Polar residues" evidence="1">
    <location>
        <begin position="280"/>
        <end position="297"/>
    </location>
</feature>
<name>A0A139XUN6_TOXGO</name>